<evidence type="ECO:0000313" key="2">
    <source>
        <dbReference type="Proteomes" id="UP000217265"/>
    </source>
</evidence>
<gene>
    <name evidence="1" type="ORF">CMV30_02945</name>
</gene>
<reference evidence="1 2" key="1">
    <citation type="submission" date="2017-09" db="EMBL/GenBank/DDBJ databases">
        <title>Complete genome sequence of Verrucomicrobial strain HZ-65, isolated from freshwater.</title>
        <authorList>
            <person name="Choi A."/>
        </authorList>
    </citation>
    <scope>NUCLEOTIDE SEQUENCE [LARGE SCALE GENOMIC DNA]</scope>
    <source>
        <strain evidence="1 2">HZ-65</strain>
    </source>
</reference>
<dbReference type="KEGG" id="vbh:CMV30_02945"/>
<evidence type="ECO:0000313" key="1">
    <source>
        <dbReference type="EMBL" id="ATC63003.1"/>
    </source>
</evidence>
<organism evidence="1 2">
    <name type="scientific">Nibricoccus aquaticus</name>
    <dbReference type="NCBI Taxonomy" id="2576891"/>
    <lineage>
        <taxon>Bacteria</taxon>
        <taxon>Pseudomonadati</taxon>
        <taxon>Verrucomicrobiota</taxon>
        <taxon>Opitutia</taxon>
        <taxon>Opitutales</taxon>
        <taxon>Opitutaceae</taxon>
        <taxon>Nibricoccus</taxon>
    </lineage>
</organism>
<dbReference type="AlphaFoldDB" id="A0A290Q3J4"/>
<accession>A0A290Q3J4</accession>
<keyword evidence="2" id="KW-1185">Reference proteome</keyword>
<sequence length="107" mass="12175">MIVRQSMNDWPPLSDFPATIGRLATAEDTRANRASFLLEVNGERIGSPIEMPLPCYARFIDHESGDRQRCVLFQAEEADGKRYFGGWLLEEKRQIVGLDTDFEIVAK</sequence>
<dbReference type="Proteomes" id="UP000217265">
    <property type="component" value="Chromosome"/>
</dbReference>
<dbReference type="EMBL" id="CP023344">
    <property type="protein sequence ID" value="ATC63003.1"/>
    <property type="molecule type" value="Genomic_DNA"/>
</dbReference>
<name>A0A290Q3J4_9BACT</name>
<proteinExistence type="predicted"/>
<protein>
    <submittedName>
        <fullName evidence="1">Uncharacterized protein</fullName>
    </submittedName>
</protein>